<evidence type="ECO:0000313" key="7">
    <source>
        <dbReference type="Proteomes" id="UP000773462"/>
    </source>
</evidence>
<organism evidence="6 7">
    <name type="scientific">Paenibacillus silagei</name>
    <dbReference type="NCBI Taxonomy" id="1670801"/>
    <lineage>
        <taxon>Bacteria</taxon>
        <taxon>Bacillati</taxon>
        <taxon>Bacillota</taxon>
        <taxon>Bacilli</taxon>
        <taxon>Bacillales</taxon>
        <taxon>Paenibacillaceae</taxon>
        <taxon>Paenibacillus</taxon>
    </lineage>
</organism>
<keyword evidence="1 3" id="KW-0560">Oxidoreductase</keyword>
<dbReference type="PROSITE" id="PS00687">
    <property type="entry name" value="ALDEHYDE_DEHYDR_GLU"/>
    <property type="match status" value="1"/>
</dbReference>
<dbReference type="InterPro" id="IPR015590">
    <property type="entry name" value="Aldehyde_DH_dom"/>
</dbReference>
<evidence type="ECO:0000313" key="6">
    <source>
        <dbReference type="EMBL" id="MBP2110438.1"/>
    </source>
</evidence>
<evidence type="ECO:0000259" key="5">
    <source>
        <dbReference type="Pfam" id="PF01717"/>
    </source>
</evidence>
<evidence type="ECO:0000256" key="1">
    <source>
        <dbReference type="ARBA" id="ARBA00023002"/>
    </source>
</evidence>
<dbReference type="InterPro" id="IPR038071">
    <property type="entry name" value="UROD/MetE-like_sf"/>
</dbReference>
<proteinExistence type="inferred from homology"/>
<dbReference type="Pfam" id="PF00171">
    <property type="entry name" value="Aldedh"/>
    <property type="match status" value="1"/>
</dbReference>
<evidence type="ECO:0000256" key="3">
    <source>
        <dbReference type="RuleBase" id="RU003345"/>
    </source>
</evidence>
<dbReference type="InterPro" id="IPR029510">
    <property type="entry name" value="Ald_DH_CS_GLU"/>
</dbReference>
<dbReference type="EMBL" id="JAGGLV010000001">
    <property type="protein sequence ID" value="MBP2110438.1"/>
    <property type="molecule type" value="Genomic_DNA"/>
</dbReference>
<keyword evidence="7" id="KW-1185">Reference proteome</keyword>
<dbReference type="NCBIfam" id="NF005085">
    <property type="entry name" value="PRK06520.1"/>
    <property type="match status" value="1"/>
</dbReference>
<reference evidence="6 7" key="1">
    <citation type="submission" date="2021-03" db="EMBL/GenBank/DDBJ databases">
        <title>Genomic Encyclopedia of Type Strains, Phase IV (KMG-IV): sequencing the most valuable type-strain genomes for metagenomic binning, comparative biology and taxonomic classification.</title>
        <authorList>
            <person name="Goeker M."/>
        </authorList>
    </citation>
    <scope>NUCLEOTIDE SEQUENCE [LARGE SCALE GENOMIC DNA]</scope>
    <source>
        <strain evidence="6 7">DSM 101953</strain>
    </source>
</reference>
<dbReference type="InterPro" id="IPR016161">
    <property type="entry name" value="Ald_DH/histidinol_DH"/>
</dbReference>
<dbReference type="InterPro" id="IPR002629">
    <property type="entry name" value="Met_Synth_C/arc"/>
</dbReference>
<feature type="domain" description="Aldehyde dehydrogenase" evidence="4">
    <location>
        <begin position="385"/>
        <end position="838"/>
    </location>
</feature>
<dbReference type="Gene3D" id="3.20.20.210">
    <property type="match status" value="1"/>
</dbReference>
<dbReference type="SUPFAM" id="SSF53720">
    <property type="entry name" value="ALDH-like"/>
    <property type="match status" value="1"/>
</dbReference>
<dbReference type="Gene3D" id="3.40.309.10">
    <property type="entry name" value="Aldehyde Dehydrogenase, Chain A, domain 2"/>
    <property type="match status" value="1"/>
</dbReference>
<gene>
    <name evidence="6" type="ORF">J2Z70_000577</name>
</gene>
<dbReference type="Proteomes" id="UP000773462">
    <property type="component" value="Unassembled WGS sequence"/>
</dbReference>
<comment type="similarity">
    <text evidence="3">Belongs to the aldehyde dehydrogenase family.</text>
</comment>
<evidence type="ECO:0000256" key="2">
    <source>
        <dbReference type="PROSITE-ProRule" id="PRU10007"/>
    </source>
</evidence>
<dbReference type="Gene3D" id="3.40.605.10">
    <property type="entry name" value="Aldehyde Dehydrogenase, Chain A, domain 1"/>
    <property type="match status" value="1"/>
</dbReference>
<protein>
    <submittedName>
        <fullName evidence="6">Acyl-CoA reductase-like NAD-dependent aldehyde dehydrogenase/methionine synthase II (Cobalamin-independent)</fullName>
    </submittedName>
</protein>
<feature type="active site" evidence="2">
    <location>
        <position position="609"/>
    </location>
</feature>
<dbReference type="CDD" id="cd03311">
    <property type="entry name" value="CIMS_C_terminal_like"/>
    <property type="match status" value="1"/>
</dbReference>
<dbReference type="InterPro" id="IPR016162">
    <property type="entry name" value="Ald_DH_N"/>
</dbReference>
<comment type="caution">
    <text evidence="6">The sequence shown here is derived from an EMBL/GenBank/DDBJ whole genome shotgun (WGS) entry which is preliminary data.</text>
</comment>
<dbReference type="PANTHER" id="PTHR43844">
    <property type="entry name" value="METHIONINE SYNTHASE"/>
    <property type="match status" value="1"/>
</dbReference>
<dbReference type="SUPFAM" id="SSF51726">
    <property type="entry name" value="UROD/MetE-like"/>
    <property type="match status" value="1"/>
</dbReference>
<name>A0ABS4NK61_9BACL</name>
<dbReference type="PANTHER" id="PTHR43844:SF1">
    <property type="entry name" value="METHIONINE SYNTHASE"/>
    <property type="match status" value="1"/>
</dbReference>
<evidence type="ECO:0000259" key="4">
    <source>
        <dbReference type="Pfam" id="PF00171"/>
    </source>
</evidence>
<accession>A0ABS4NK61</accession>
<sequence length="853" mass="95312">MIPFRNDHVGSFLRPANLSQAREQYKAGNITYEALRAVEDQEIIRIIEQQKENGVFAVTDGEFRRSWWHFDFLGGLDGVELYEEIDGPKFHNMQTRKGGIRVVGKVDFSSHPFVEHFEFLLKHAGDAVAKQTIPSPNMLIYRLEPGANSYNDREQFLQDTIAAYQKAIQAFYDAGCRYLQLDDTAWADLFSEAGHDKLRAKGLEPAEELKIMQRMINETLAHKPADLVVTMHICRGNYKSNYFSSGGYDYASEVIFGGLDVDGLFLEFDDERSGSFEPLKYVNRPDLKIVLGLLTSKTGELEDKEYIKARIAEAATYVPLEQLCLSPQCGFSSTEEGNILTEEQQWRKLRYVKEIAEEVWKADQETVVVEAFINGHHVPSLSQSAKENPANPAEIVGYFPVTTKEQAVEAIEAAAEAFKIWKKTSIDERITRMRKAIEKIRAAEPEIVHLLSREHGKPLYDAHGEIYVSLMWMEFACNEAASVLQEEVQEHDHGTTILSYDPMGVVAAISPWNYPIALSTIKIAPALLAGNTIVLKPSPFAPLAAAKVAELIAGEFPAGVINVVHGDADVGVELTSNPLVAKIAFTGGTATAKHIIKAASETIKDMTLELGGNDAAIFLDSFDVQDERAMRRIVISNFLTTGQICMIAKRVYVHRSIYDAFVEKYIEAANRWIRIGDPFDANTTVGPVNNLKQKNYVQGLIEDARQRGAKVIPLGQILDQQQFEQGYYLQPTLVLDCDYHDPIVVEEQFGPTVPILPFDDVEQVIHLHNESIYGLTSSVWGREEEAVLVARQLEAGTTMINTAAVQGLDVRFPFGGFKQSGIGREYGAEGIRTYTELHVINVPKTLDLPYIPE</sequence>
<dbReference type="InterPro" id="IPR016163">
    <property type="entry name" value="Ald_DH_C"/>
</dbReference>
<feature type="domain" description="Cobalamin-independent methionine synthase MetE C-terminal/archaeal" evidence="5">
    <location>
        <begin position="9"/>
        <end position="335"/>
    </location>
</feature>
<dbReference type="Pfam" id="PF01717">
    <property type="entry name" value="Meth_synt_2"/>
    <property type="match status" value="1"/>
</dbReference>